<proteinExistence type="predicted"/>
<organism evidence="1 2">
    <name type="scientific">Erwinia phage pEa_SNUABM_7</name>
    <dbReference type="NCBI Taxonomy" id="2866695"/>
    <lineage>
        <taxon>Viruses</taxon>
        <taxon>Duplodnaviria</taxon>
        <taxon>Heunggongvirae</taxon>
        <taxon>Uroviricota</taxon>
        <taxon>Caudoviricetes</taxon>
        <taxon>Snuvirus</taxon>
        <taxon>Snuvirus SNUABM7</taxon>
    </lineage>
</organism>
<gene>
    <name evidence="1" type="ORF">pEaSNUABM7_00322</name>
</gene>
<evidence type="ECO:0000313" key="1">
    <source>
        <dbReference type="EMBL" id="QYW04990.1"/>
    </source>
</evidence>
<evidence type="ECO:0000313" key="2">
    <source>
        <dbReference type="Proteomes" id="UP000827609"/>
    </source>
</evidence>
<accession>A0AAE8BKS1</accession>
<name>A0AAE8BKS1_9CAUD</name>
<reference evidence="1" key="1">
    <citation type="submission" date="2021-06" db="EMBL/GenBank/DDBJ databases">
        <title>Complete genome sequence of Erwinia phage pEa_SNUABM_7.</title>
        <authorList>
            <person name="Kim S.G."/>
            <person name="Park S.C."/>
        </authorList>
    </citation>
    <scope>NUCLEOTIDE SEQUENCE</scope>
</reference>
<dbReference type="EMBL" id="MZ475896">
    <property type="protein sequence ID" value="QYW04990.1"/>
    <property type="molecule type" value="Genomic_DNA"/>
</dbReference>
<dbReference type="Proteomes" id="UP000827609">
    <property type="component" value="Segment"/>
</dbReference>
<keyword evidence="2" id="KW-1185">Reference proteome</keyword>
<protein>
    <submittedName>
        <fullName evidence="1">Uncharacterized protein</fullName>
    </submittedName>
</protein>
<sequence>MKTTNDLIKELKQHRVIIIEEHDKHILPDLTFALSCLCIDHTKRVVETKRSAQATKIKLA</sequence>